<keyword evidence="3 4" id="KW-0448">Lipopolysaccharide biosynthesis</keyword>
<organism evidence="5 6">
    <name type="scientific">Pelagicoccus enzymogenes</name>
    <dbReference type="NCBI Taxonomy" id="2773457"/>
    <lineage>
        <taxon>Bacteria</taxon>
        <taxon>Pseudomonadati</taxon>
        <taxon>Verrucomicrobiota</taxon>
        <taxon>Opitutia</taxon>
        <taxon>Puniceicoccales</taxon>
        <taxon>Pelagicoccaceae</taxon>
        <taxon>Pelagicoccus</taxon>
    </lineage>
</organism>
<comment type="similarity">
    <text evidence="4">Belongs to the KdsB family.</text>
</comment>
<evidence type="ECO:0000313" key="5">
    <source>
        <dbReference type="EMBL" id="MBD5780359.1"/>
    </source>
</evidence>
<comment type="caution">
    <text evidence="5">The sequence shown here is derived from an EMBL/GenBank/DDBJ whole genome shotgun (WGS) entry which is preliminary data.</text>
</comment>
<dbReference type="EMBL" id="JACYFG010000036">
    <property type="protein sequence ID" value="MBD5780359.1"/>
    <property type="molecule type" value="Genomic_DNA"/>
</dbReference>
<dbReference type="HAMAP" id="MF_00057">
    <property type="entry name" value="KdsB"/>
    <property type="match status" value="1"/>
</dbReference>
<evidence type="ECO:0000256" key="2">
    <source>
        <dbReference type="ARBA" id="ARBA00022695"/>
    </source>
</evidence>
<comment type="subcellular location">
    <subcellularLocation>
        <location evidence="4">Cytoplasm</location>
    </subcellularLocation>
</comment>
<evidence type="ECO:0000256" key="4">
    <source>
        <dbReference type="HAMAP-Rule" id="MF_00057"/>
    </source>
</evidence>
<dbReference type="PANTHER" id="PTHR42866">
    <property type="entry name" value="3-DEOXY-MANNO-OCTULOSONATE CYTIDYLYLTRANSFERASE"/>
    <property type="match status" value="1"/>
</dbReference>
<dbReference type="EC" id="2.7.7.38" evidence="4"/>
<dbReference type="GO" id="GO:0009103">
    <property type="term" value="P:lipopolysaccharide biosynthetic process"/>
    <property type="evidence" value="ECO:0007669"/>
    <property type="project" value="UniProtKB-UniRule"/>
</dbReference>
<dbReference type="GO" id="GO:0033468">
    <property type="term" value="P:CMP-keto-3-deoxy-D-manno-octulosonic acid biosynthetic process"/>
    <property type="evidence" value="ECO:0007669"/>
    <property type="project" value="UniProtKB-UniRule"/>
</dbReference>
<dbReference type="CDD" id="cd02517">
    <property type="entry name" value="CMP-KDO-Synthetase"/>
    <property type="match status" value="1"/>
</dbReference>
<evidence type="ECO:0000313" key="6">
    <source>
        <dbReference type="Proteomes" id="UP000622317"/>
    </source>
</evidence>
<dbReference type="Pfam" id="PF02348">
    <property type="entry name" value="CTP_transf_3"/>
    <property type="match status" value="1"/>
</dbReference>
<sequence>MLAIVAPARLASTRFPEKLLHPICGKPLILWVAERIRDQAPDIPAYFAVDDARLQEVVEGAGFRAIMTRTDHQSGTDRLAEANEQIGADVLINVQADEPLVAASQIAALAKFMEEGATMATLATPFRRRKDFLDPNQVKVVMNEQQDALYFSRAPIPYNRDAFDTFDDAWVDAAPAYRHLGLYAYRAEFLKQFCALPQGKLEVIEKLEQLRALENGVAIKVGLTEEVSIGIDTSEDAAAFAAYLLKED</sequence>
<proteinExistence type="inferred from homology"/>
<dbReference type="InterPro" id="IPR029044">
    <property type="entry name" value="Nucleotide-diphossugar_trans"/>
</dbReference>
<dbReference type="InterPro" id="IPR004528">
    <property type="entry name" value="KdsB"/>
</dbReference>
<dbReference type="GO" id="GO:0008690">
    <property type="term" value="F:3-deoxy-manno-octulosonate cytidylyltransferase activity"/>
    <property type="evidence" value="ECO:0007669"/>
    <property type="project" value="UniProtKB-UniRule"/>
</dbReference>
<dbReference type="InterPro" id="IPR003329">
    <property type="entry name" value="Cytidylyl_trans"/>
</dbReference>
<dbReference type="RefSeq" id="WP_191617465.1">
    <property type="nucleotide sequence ID" value="NZ_JACYFG010000036.1"/>
</dbReference>
<dbReference type="GO" id="GO:0005829">
    <property type="term" value="C:cytosol"/>
    <property type="evidence" value="ECO:0007669"/>
    <property type="project" value="TreeGrafter"/>
</dbReference>
<dbReference type="SUPFAM" id="SSF53448">
    <property type="entry name" value="Nucleotide-diphospho-sugar transferases"/>
    <property type="match status" value="1"/>
</dbReference>
<dbReference type="NCBIfam" id="TIGR00466">
    <property type="entry name" value="kdsB"/>
    <property type="match status" value="1"/>
</dbReference>
<gene>
    <name evidence="4 5" type="primary">kdsB</name>
    <name evidence="5" type="ORF">IEN85_12735</name>
</gene>
<keyword evidence="6" id="KW-1185">Reference proteome</keyword>
<protein>
    <recommendedName>
        <fullName evidence="4">3-deoxy-manno-octulosonate cytidylyltransferase</fullName>
        <ecNumber evidence="4">2.7.7.38</ecNumber>
    </recommendedName>
    <alternativeName>
        <fullName evidence="4">CMP-2-keto-3-deoxyoctulosonic acid synthase</fullName>
        <shortName evidence="4">CKS</shortName>
        <shortName evidence="4">CMP-KDO synthase</shortName>
    </alternativeName>
</protein>
<accession>A0A927II11</accession>
<keyword evidence="4" id="KW-0963">Cytoplasm</keyword>
<evidence type="ECO:0000256" key="1">
    <source>
        <dbReference type="ARBA" id="ARBA00022679"/>
    </source>
</evidence>
<keyword evidence="2 4" id="KW-0548">Nucleotidyltransferase</keyword>
<comment type="function">
    <text evidence="4">Activates KDO (a required 8-carbon sugar) for incorporation into bacterial lipopolysaccharide in Gram-negative bacteria.</text>
</comment>
<reference evidence="5" key="1">
    <citation type="submission" date="2020-09" db="EMBL/GenBank/DDBJ databases">
        <title>Pelagicoccus enzymogenes sp. nov. with an EPS production, isolated from marine sediment.</title>
        <authorList>
            <person name="Feng X."/>
        </authorList>
    </citation>
    <scope>NUCLEOTIDE SEQUENCE</scope>
    <source>
        <strain evidence="5">NFK12</strain>
    </source>
</reference>
<dbReference type="PANTHER" id="PTHR42866:SF2">
    <property type="entry name" value="3-DEOXY-MANNO-OCTULOSONATE CYTIDYLYLTRANSFERASE, MITOCHONDRIAL"/>
    <property type="match status" value="1"/>
</dbReference>
<dbReference type="Gene3D" id="3.90.550.10">
    <property type="entry name" value="Spore Coat Polysaccharide Biosynthesis Protein SpsA, Chain A"/>
    <property type="match status" value="1"/>
</dbReference>
<evidence type="ECO:0000256" key="3">
    <source>
        <dbReference type="ARBA" id="ARBA00022985"/>
    </source>
</evidence>
<keyword evidence="1 4" id="KW-0808">Transferase</keyword>
<comment type="catalytic activity">
    <reaction evidence="4">
        <text>3-deoxy-alpha-D-manno-oct-2-ulosonate + CTP = CMP-3-deoxy-beta-D-manno-octulosonate + diphosphate</text>
        <dbReference type="Rhea" id="RHEA:23448"/>
        <dbReference type="ChEBI" id="CHEBI:33019"/>
        <dbReference type="ChEBI" id="CHEBI:37563"/>
        <dbReference type="ChEBI" id="CHEBI:85986"/>
        <dbReference type="ChEBI" id="CHEBI:85987"/>
        <dbReference type="EC" id="2.7.7.38"/>
    </reaction>
</comment>
<dbReference type="NCBIfam" id="NF003952">
    <property type="entry name" value="PRK05450.1-5"/>
    <property type="match status" value="1"/>
</dbReference>
<name>A0A927II11_9BACT</name>
<dbReference type="AlphaFoldDB" id="A0A927II11"/>
<dbReference type="Proteomes" id="UP000622317">
    <property type="component" value="Unassembled WGS sequence"/>
</dbReference>
<comment type="pathway">
    <text evidence="4">Nucleotide-sugar biosynthesis; CMP-3-deoxy-D-manno-octulosonate biosynthesis; CMP-3-deoxy-D-manno-octulosonate from 3-deoxy-D-manno-octulosonate and CTP: step 1/1.</text>
</comment>